<dbReference type="EMBL" id="CM047591">
    <property type="protein sequence ID" value="KAI9918696.1"/>
    <property type="molecule type" value="Genomic_DNA"/>
</dbReference>
<comment type="caution">
    <text evidence="1">The sequence shown here is derived from an EMBL/GenBank/DDBJ whole genome shotgun (WGS) entry which is preliminary data.</text>
</comment>
<proteinExistence type="predicted"/>
<keyword evidence="2" id="KW-1185">Reference proteome</keyword>
<accession>A0ACC0WLU3</accession>
<gene>
    <name evidence="1" type="ORF">PsorP6_012008</name>
</gene>
<dbReference type="Proteomes" id="UP001163321">
    <property type="component" value="Chromosome 12"/>
</dbReference>
<organism evidence="1 2">
    <name type="scientific">Peronosclerospora sorghi</name>
    <dbReference type="NCBI Taxonomy" id="230839"/>
    <lineage>
        <taxon>Eukaryota</taxon>
        <taxon>Sar</taxon>
        <taxon>Stramenopiles</taxon>
        <taxon>Oomycota</taxon>
        <taxon>Peronosporomycetes</taxon>
        <taxon>Peronosporales</taxon>
        <taxon>Peronosporaceae</taxon>
        <taxon>Peronosclerospora</taxon>
    </lineage>
</organism>
<sequence>MVPREHATTFLAPLPFILRLCSLSDLRDMSQVSRDVSAMCEHEWRLRTLLHFGDVRFHTSHWRRCFLLRSRFRRNAVDEVTARVYLMNNRGELRFFSTEKGTPLMCSRDRALIYNRCKTMFDYSLRLNRSIQELSTLIGLVSVDEARRLLNEHIGLMTSVTALRELLHFESDLFPLYPAPVLLDTNALLRVTHKFHAEQNAAFLASSLLMMQLWVSIDGLIYRPLAPPEVIQKMPNHFDHHEDHRTQYASMKLQELAGMTVDLDDNTLRYRMQGDELCVNALVSNAYLLYLFNPLHYRPLDWTFDAYLQVGDTVYQLPRRREGAFLNTKTYALRLFLSYGKRPCTTRGETTMDTMDERGQAHASAKLPNGLEGAETSFMKDIEERQALTIPCNGQHEIIAFRLTATNRISKKTCVVASEATCVSLARAKGDASHDETASRSLERQVPLPYDAVISYYFAPSCCLEYVEFAIGFESLMHLLGIAEFLAKPVRPT</sequence>
<protein>
    <submittedName>
        <fullName evidence="1">Uncharacterized protein</fullName>
    </submittedName>
</protein>
<name>A0ACC0WLU3_9STRA</name>
<evidence type="ECO:0000313" key="2">
    <source>
        <dbReference type="Proteomes" id="UP001163321"/>
    </source>
</evidence>
<evidence type="ECO:0000313" key="1">
    <source>
        <dbReference type="EMBL" id="KAI9918696.1"/>
    </source>
</evidence>
<reference evidence="1 2" key="1">
    <citation type="journal article" date="2022" name="bioRxiv">
        <title>The genome of the oomycete Peronosclerospora sorghi, a cosmopolitan pathogen of maize and sorghum, is inflated with dispersed pseudogenes.</title>
        <authorList>
            <person name="Fletcher K."/>
            <person name="Martin F."/>
            <person name="Isakeit T."/>
            <person name="Cavanaugh K."/>
            <person name="Magill C."/>
            <person name="Michelmore R."/>
        </authorList>
    </citation>
    <scope>NUCLEOTIDE SEQUENCE [LARGE SCALE GENOMIC DNA]</scope>
    <source>
        <strain evidence="1">P6</strain>
    </source>
</reference>